<evidence type="ECO:0000313" key="2">
    <source>
        <dbReference type="Proteomes" id="UP000504606"/>
    </source>
</evidence>
<organism evidence="2 3">
    <name type="scientific">Frankliniella occidentalis</name>
    <name type="common">Western flower thrips</name>
    <name type="synonym">Euthrips occidentalis</name>
    <dbReference type="NCBI Taxonomy" id="133901"/>
    <lineage>
        <taxon>Eukaryota</taxon>
        <taxon>Metazoa</taxon>
        <taxon>Ecdysozoa</taxon>
        <taxon>Arthropoda</taxon>
        <taxon>Hexapoda</taxon>
        <taxon>Insecta</taxon>
        <taxon>Pterygota</taxon>
        <taxon>Neoptera</taxon>
        <taxon>Paraneoptera</taxon>
        <taxon>Thysanoptera</taxon>
        <taxon>Terebrantia</taxon>
        <taxon>Thripoidea</taxon>
        <taxon>Thripidae</taxon>
        <taxon>Frankliniella</taxon>
    </lineage>
</organism>
<evidence type="ECO:0000313" key="3">
    <source>
        <dbReference type="RefSeq" id="XP_052129348.1"/>
    </source>
</evidence>
<protein>
    <submittedName>
        <fullName evidence="3">Uncharacterized protein LOC113204441 isoform X2</fullName>
    </submittedName>
</protein>
<feature type="region of interest" description="Disordered" evidence="1">
    <location>
        <begin position="119"/>
        <end position="157"/>
    </location>
</feature>
<name>A0A9C6X5B4_FRAOC</name>
<feature type="compositionally biased region" description="Low complexity" evidence="1">
    <location>
        <begin position="119"/>
        <end position="132"/>
    </location>
</feature>
<proteinExistence type="predicted"/>
<evidence type="ECO:0000256" key="1">
    <source>
        <dbReference type="SAM" id="MobiDB-lite"/>
    </source>
</evidence>
<gene>
    <name evidence="3" type="primary">LOC113204441</name>
</gene>
<reference evidence="3" key="1">
    <citation type="submission" date="2025-08" db="UniProtKB">
        <authorList>
            <consortium name="RefSeq"/>
        </authorList>
    </citation>
    <scope>IDENTIFICATION</scope>
    <source>
        <tissue evidence="3">Whole organism</tissue>
    </source>
</reference>
<feature type="region of interest" description="Disordered" evidence="1">
    <location>
        <begin position="186"/>
        <end position="229"/>
    </location>
</feature>
<feature type="compositionally biased region" description="Basic and acidic residues" evidence="1">
    <location>
        <begin position="320"/>
        <end position="337"/>
    </location>
</feature>
<feature type="compositionally biased region" description="Basic and acidic residues" evidence="1">
    <location>
        <begin position="345"/>
        <end position="354"/>
    </location>
</feature>
<feature type="compositionally biased region" description="Acidic residues" evidence="1">
    <location>
        <begin position="301"/>
        <end position="314"/>
    </location>
</feature>
<sequence length="469" mass="50545">MKSCRTSLGTSKKTTVMANTIERDRSLPTGNHNAVQLHGTVARLANILEKVKNLNSEFIQLNTSTQVELQAIADAATAALQKFQSARIVMNVSIADVHQEIMSLCSELASVEQPSNLLASSSAPTTRTSSSPVGPNTSSVVASVHEDSSGTSTLTQGTACPMMQGQVISTNPTVPLQSLIVPVPLEQGPERVPPQHSNESSGDDVPSPRIGAPPQSISPSSQPMPESDVLLKHPLPASLMSSADPPLTKDDDDVFYSCGGASGIDSSFSPSRQSPVISESIRALSSLSTKRPAEHSSSISDETEAEESSSEDENVALHIVESKKSDLERQRQEDCKEGTSWNYDDAGKFHESQPRKRRSKRAKSPTSLNEDESRRNSFATPSLLNLNISPSALENIESTPTPNHAIRDCFVALERLPSNIISGNPPVNCTDKKKKCTAPEVPPRYHLRPRTKAAPDNLQEPKLGPKRRQ</sequence>
<feature type="region of interest" description="Disordered" evidence="1">
    <location>
        <begin position="283"/>
        <end position="383"/>
    </location>
</feature>
<dbReference type="Proteomes" id="UP000504606">
    <property type="component" value="Unplaced"/>
</dbReference>
<keyword evidence="2" id="KW-1185">Reference proteome</keyword>
<accession>A0A9C6X5B4</accession>
<dbReference type="RefSeq" id="XP_052129348.1">
    <property type="nucleotide sequence ID" value="XM_052273388.1"/>
</dbReference>
<feature type="region of interest" description="Disordered" evidence="1">
    <location>
        <begin position="422"/>
        <end position="469"/>
    </location>
</feature>
<dbReference type="GeneID" id="113204441"/>
<feature type="compositionally biased region" description="Low complexity" evidence="1">
    <location>
        <begin position="213"/>
        <end position="227"/>
    </location>
</feature>
<dbReference type="AlphaFoldDB" id="A0A9C6X5B4"/>